<dbReference type="Pfam" id="PF00292">
    <property type="entry name" value="PAX"/>
    <property type="match status" value="1"/>
</dbReference>
<dbReference type="Proteomes" id="UP000790347">
    <property type="component" value="Unassembled WGS sequence"/>
</dbReference>
<keyword evidence="7" id="KW-0539">Nucleus</keyword>
<dbReference type="GO" id="GO:0000978">
    <property type="term" value="F:RNA polymerase II cis-regulatory region sequence-specific DNA binding"/>
    <property type="evidence" value="ECO:0007669"/>
    <property type="project" value="TreeGrafter"/>
</dbReference>
<dbReference type="PROSITE" id="PS00034">
    <property type="entry name" value="PAIRED_1"/>
    <property type="match status" value="1"/>
</dbReference>
<dbReference type="InterPro" id="IPR043182">
    <property type="entry name" value="PAIRED_DNA-bd_dom"/>
</dbReference>
<evidence type="ECO:0000256" key="2">
    <source>
        <dbReference type="ARBA" id="ARBA00022473"/>
    </source>
</evidence>
<dbReference type="GO" id="GO:0000981">
    <property type="term" value="F:DNA-binding transcription factor activity, RNA polymerase II-specific"/>
    <property type="evidence" value="ECO:0007669"/>
    <property type="project" value="TreeGrafter"/>
</dbReference>
<evidence type="ECO:0000256" key="7">
    <source>
        <dbReference type="ARBA" id="ARBA00023242"/>
    </source>
</evidence>
<dbReference type="AlphaFoldDB" id="A0A922LBQ4"/>
<evidence type="ECO:0000313" key="10">
    <source>
        <dbReference type="EMBL" id="KAH9529868.1"/>
    </source>
</evidence>
<dbReference type="SUPFAM" id="SSF46689">
    <property type="entry name" value="Homeodomain-like"/>
    <property type="match status" value="1"/>
</dbReference>
<gene>
    <name evidence="10" type="ORF">DERF_003726</name>
</gene>
<evidence type="ECO:0000256" key="6">
    <source>
        <dbReference type="ARBA" id="ARBA00023163"/>
    </source>
</evidence>
<feature type="compositionally biased region" description="Polar residues" evidence="8">
    <location>
        <begin position="232"/>
        <end position="247"/>
    </location>
</feature>
<dbReference type="PROSITE" id="PS51057">
    <property type="entry name" value="PAIRED_2"/>
    <property type="match status" value="1"/>
</dbReference>
<reference evidence="10" key="2">
    <citation type="journal article" date="2022" name="Res Sq">
        <title>Comparative Genomics Reveals Insights into the Divergent Evolution of Astigmatic Mites and Household Pest Adaptations.</title>
        <authorList>
            <person name="Xiong Q."/>
            <person name="Wan A.T.-Y."/>
            <person name="Liu X.-Y."/>
            <person name="Fung C.S.-H."/>
            <person name="Xiao X."/>
            <person name="Malainual N."/>
            <person name="Hou J."/>
            <person name="Wang L."/>
            <person name="Wang M."/>
            <person name="Yang K."/>
            <person name="Cui Y."/>
            <person name="Leung E."/>
            <person name="Nong W."/>
            <person name="Shin S.-K."/>
            <person name="Au S."/>
            <person name="Jeong K.Y."/>
            <person name="Chew F.T."/>
            <person name="Hui J."/>
            <person name="Leung T.F."/>
            <person name="Tungtrongchitr A."/>
            <person name="Zhong N."/>
            <person name="Liu Z."/>
            <person name="Tsui S."/>
        </authorList>
    </citation>
    <scope>NUCLEOTIDE SEQUENCE</scope>
    <source>
        <strain evidence="10">Derf</strain>
        <tissue evidence="10">Whole organism</tissue>
    </source>
</reference>
<keyword evidence="11" id="KW-1185">Reference proteome</keyword>
<accession>A0A922LBQ4</accession>
<dbReference type="InterPro" id="IPR043565">
    <property type="entry name" value="PAX_fam"/>
</dbReference>
<dbReference type="EMBL" id="ASGP02000001">
    <property type="protein sequence ID" value="KAH9529868.1"/>
    <property type="molecule type" value="Genomic_DNA"/>
</dbReference>
<protein>
    <recommendedName>
        <fullName evidence="9">Paired domain-containing protein</fullName>
    </recommendedName>
</protein>
<keyword evidence="3" id="KW-0563">Paired box</keyword>
<dbReference type="PRINTS" id="PR00027">
    <property type="entry name" value="PAIREDBOX"/>
</dbReference>
<feature type="region of interest" description="Disordered" evidence="8">
    <location>
        <begin position="224"/>
        <end position="247"/>
    </location>
</feature>
<keyword evidence="6" id="KW-0804">Transcription</keyword>
<evidence type="ECO:0000259" key="9">
    <source>
        <dbReference type="PROSITE" id="PS51057"/>
    </source>
</evidence>
<proteinExistence type="predicted"/>
<dbReference type="Gene3D" id="1.10.10.10">
    <property type="entry name" value="Winged helix-like DNA-binding domain superfamily/Winged helix DNA-binding domain"/>
    <property type="match status" value="2"/>
</dbReference>
<dbReference type="InterPro" id="IPR036388">
    <property type="entry name" value="WH-like_DNA-bd_sf"/>
</dbReference>
<evidence type="ECO:0000256" key="1">
    <source>
        <dbReference type="ARBA" id="ARBA00004123"/>
    </source>
</evidence>
<dbReference type="PANTHER" id="PTHR45636">
    <property type="entry name" value="PAIRED BOX PROTEIN PAX-6-RELATED-RELATED"/>
    <property type="match status" value="1"/>
</dbReference>
<dbReference type="SMART" id="SM00351">
    <property type="entry name" value="PAX"/>
    <property type="match status" value="1"/>
</dbReference>
<name>A0A922LBQ4_DERFA</name>
<comment type="subcellular location">
    <subcellularLocation>
        <location evidence="1">Nucleus</location>
    </subcellularLocation>
</comment>
<reference evidence="10" key="1">
    <citation type="submission" date="2013-05" db="EMBL/GenBank/DDBJ databases">
        <authorList>
            <person name="Yim A.K.Y."/>
            <person name="Chan T.F."/>
            <person name="Ji K.M."/>
            <person name="Liu X.Y."/>
            <person name="Zhou J.W."/>
            <person name="Li R.Q."/>
            <person name="Yang K.Y."/>
            <person name="Li J."/>
            <person name="Li M."/>
            <person name="Law P.T.W."/>
            <person name="Wu Y.L."/>
            <person name="Cai Z.L."/>
            <person name="Qin H."/>
            <person name="Bao Y."/>
            <person name="Leung R.K.K."/>
            <person name="Ng P.K.S."/>
            <person name="Zou J."/>
            <person name="Zhong X.J."/>
            <person name="Ran P.X."/>
            <person name="Zhong N.S."/>
            <person name="Liu Z.G."/>
            <person name="Tsui S.K.W."/>
        </authorList>
    </citation>
    <scope>NUCLEOTIDE SEQUENCE</scope>
    <source>
        <strain evidence="10">Derf</strain>
        <tissue evidence="10">Whole organism</tissue>
    </source>
</reference>
<keyword evidence="4" id="KW-0805">Transcription regulation</keyword>
<comment type="caution">
    <text evidence="10">The sequence shown here is derived from an EMBL/GenBank/DDBJ whole genome shotgun (WGS) entry which is preliminary data.</text>
</comment>
<evidence type="ECO:0000256" key="4">
    <source>
        <dbReference type="ARBA" id="ARBA00023015"/>
    </source>
</evidence>
<feature type="domain" description="Paired" evidence="9">
    <location>
        <begin position="72"/>
        <end position="198"/>
    </location>
</feature>
<evidence type="ECO:0000256" key="5">
    <source>
        <dbReference type="ARBA" id="ARBA00023125"/>
    </source>
</evidence>
<evidence type="ECO:0000256" key="8">
    <source>
        <dbReference type="SAM" id="MobiDB-lite"/>
    </source>
</evidence>
<dbReference type="InterPro" id="IPR001523">
    <property type="entry name" value="Paired_dom"/>
</dbReference>
<keyword evidence="5" id="KW-0238">DNA-binding</keyword>
<dbReference type="FunFam" id="1.10.10.10:FF:000003">
    <property type="entry name" value="Paired box protein Pax-6"/>
    <property type="match status" value="1"/>
</dbReference>
<organism evidence="10 11">
    <name type="scientific">Dermatophagoides farinae</name>
    <name type="common">American house dust mite</name>
    <dbReference type="NCBI Taxonomy" id="6954"/>
    <lineage>
        <taxon>Eukaryota</taxon>
        <taxon>Metazoa</taxon>
        <taxon>Ecdysozoa</taxon>
        <taxon>Arthropoda</taxon>
        <taxon>Chelicerata</taxon>
        <taxon>Arachnida</taxon>
        <taxon>Acari</taxon>
        <taxon>Acariformes</taxon>
        <taxon>Sarcoptiformes</taxon>
        <taxon>Astigmata</taxon>
        <taxon>Psoroptidia</taxon>
        <taxon>Analgoidea</taxon>
        <taxon>Pyroglyphidae</taxon>
        <taxon>Dermatophagoidinae</taxon>
        <taxon>Dermatophagoides</taxon>
    </lineage>
</organism>
<keyword evidence="2" id="KW-0217">Developmental protein</keyword>
<dbReference type="InterPro" id="IPR009057">
    <property type="entry name" value="Homeodomain-like_sf"/>
</dbReference>
<sequence length="297" mass="34200">MSPVLFSRFQVFKYLDTIQNWSTVIIMQSIESCDHQHPQHQHSIIDHECSAASCNLWCQWIKISNTAAVDMNNISTNQLGGSFSNGKPLPFDSRLQILAMSLKGYRPCDISRRLLVSHGCVSKILAKFHKTGSILPGTIGGSKPRVSTPLVTKKIYEYKLANNSLYAWEIREKLRHDRICSQDNLPSISSINRILRNANQINQSYVQNQWIDWLYMNSCHHHHHHSDDDNGHQQSEQPSKIDNNNWNLEQRTNTMIKKKYKNDINNSVAYFSKQKSIIKAKKSFLIKDLLGMGCRNF</sequence>
<evidence type="ECO:0000256" key="3">
    <source>
        <dbReference type="ARBA" id="ARBA00022724"/>
    </source>
</evidence>
<dbReference type="GO" id="GO:0005634">
    <property type="term" value="C:nucleus"/>
    <property type="evidence" value="ECO:0007669"/>
    <property type="project" value="UniProtKB-SubCell"/>
</dbReference>
<evidence type="ECO:0000313" key="11">
    <source>
        <dbReference type="Proteomes" id="UP000790347"/>
    </source>
</evidence>